<dbReference type="EMBL" id="CP011125">
    <property type="protein sequence ID" value="AKF07070.1"/>
    <property type="molecule type" value="Genomic_DNA"/>
</dbReference>
<evidence type="ECO:0000256" key="1">
    <source>
        <dbReference type="SAM" id="SignalP"/>
    </source>
</evidence>
<keyword evidence="3" id="KW-1185">Reference proteome</keyword>
<organism evidence="2 3">
    <name type="scientific">Sandaracinus amylolyticus</name>
    <dbReference type="NCBI Taxonomy" id="927083"/>
    <lineage>
        <taxon>Bacteria</taxon>
        <taxon>Pseudomonadati</taxon>
        <taxon>Myxococcota</taxon>
        <taxon>Polyangia</taxon>
        <taxon>Polyangiales</taxon>
        <taxon>Sandaracinaceae</taxon>
        <taxon>Sandaracinus</taxon>
    </lineage>
</organism>
<dbReference type="AlphaFoldDB" id="A0A0F6YIS1"/>
<gene>
    <name evidence="2" type="ORF">DB32_004219</name>
</gene>
<evidence type="ECO:0000313" key="3">
    <source>
        <dbReference type="Proteomes" id="UP000034883"/>
    </source>
</evidence>
<feature type="signal peptide" evidence="1">
    <location>
        <begin position="1"/>
        <end position="31"/>
    </location>
</feature>
<dbReference type="KEGG" id="samy:DB32_004219"/>
<evidence type="ECO:0000313" key="2">
    <source>
        <dbReference type="EMBL" id="AKF07070.1"/>
    </source>
</evidence>
<reference evidence="2 3" key="1">
    <citation type="submission" date="2015-03" db="EMBL/GenBank/DDBJ databases">
        <title>Genome assembly of Sandaracinus amylolyticus DSM 53668.</title>
        <authorList>
            <person name="Sharma G."/>
            <person name="Subramanian S."/>
        </authorList>
    </citation>
    <scope>NUCLEOTIDE SEQUENCE [LARGE SCALE GENOMIC DNA]</scope>
    <source>
        <strain evidence="2 3">DSM 53668</strain>
    </source>
</reference>
<dbReference type="SUPFAM" id="SSF56925">
    <property type="entry name" value="OMPA-like"/>
    <property type="match status" value="1"/>
</dbReference>
<name>A0A0F6YIS1_9BACT</name>
<feature type="chain" id="PRO_5002512325" description="Outer membrane protein beta-barrel domain-containing protein" evidence="1">
    <location>
        <begin position="32"/>
        <end position="301"/>
    </location>
</feature>
<evidence type="ECO:0008006" key="4">
    <source>
        <dbReference type="Google" id="ProtNLM"/>
    </source>
</evidence>
<proteinExistence type="predicted"/>
<protein>
    <recommendedName>
        <fullName evidence="4">Outer membrane protein beta-barrel domain-containing protein</fullName>
    </recommendedName>
</protein>
<sequence>MLTQKNRRLLGVLAALALGTAITTIGSAASAQDVQITGPLAGQPAVRHMRQYRVNRFFITPSVGYTLQDEFSRALFFGGSLGFHFTDWLGIGAWGGGAPIDIDTDLTSQIADNGQVSPQNRLSLPSAAGFPDQVGRIRWGASLHVLFIPLRGKLSLFQAGFVDTDLYILAGVGLFGVDERQDVSREQYRAACVDQPQPPGSSAPDCLATQSRTSRILPAPMLGVGLSMYFNEFIGLQIEWRAFPFSWRASGFDESGEDANGEPGSGFPDEQINGSDARTTFNQMLNIGLVIYLPTEVQITD</sequence>
<dbReference type="OrthoDB" id="5494716at2"/>
<dbReference type="RefSeq" id="WP_053234371.1">
    <property type="nucleotide sequence ID" value="NZ_CP011125.1"/>
</dbReference>
<keyword evidence="1" id="KW-0732">Signal</keyword>
<accession>A0A0F6YIS1</accession>
<dbReference type="InterPro" id="IPR011250">
    <property type="entry name" value="OMP/PagP_B-barrel"/>
</dbReference>
<dbReference type="Proteomes" id="UP000034883">
    <property type="component" value="Chromosome"/>
</dbReference>